<protein>
    <recommendedName>
        <fullName evidence="8">tRNA N6-adenosine threonylcarbamoyltransferase</fullName>
        <ecNumber evidence="8">2.3.1.234</ecNumber>
    </recommendedName>
    <alternativeName>
        <fullName evidence="8">N6-L-threonylcarbamoyladenine synthase</fullName>
        <shortName evidence="8">t(6)A synthase</shortName>
    </alternativeName>
    <alternativeName>
        <fullName evidence="8">t(6)A37 threonylcarbamoyladenosine biosynthesis protein TsaD</fullName>
    </alternativeName>
    <alternativeName>
        <fullName evidence="8">tRNA threonylcarbamoyladenosine biosynthesis protein TsaD</fullName>
    </alternativeName>
</protein>
<feature type="binding site" evidence="8">
    <location>
        <begin position="136"/>
        <end position="140"/>
    </location>
    <ligand>
        <name>substrate</name>
    </ligand>
</feature>
<comment type="function">
    <text evidence="8">Required for the formation of a threonylcarbamoyl group on adenosine at position 37 (t(6)A37) in tRNAs that read codons beginning with adenine. Is involved in the transfer of the threonylcarbamoyl moiety of threonylcarbamoyl-AMP (TC-AMP) to the N6 group of A37, together with TsaE and TsaB. TsaD likely plays a direct catalytic role in this reaction.</text>
</comment>
<keyword evidence="5 8" id="KW-0408">Iron</keyword>
<dbReference type="PATRIC" id="fig|110500.4.peg.690"/>
<dbReference type="NCBIfam" id="TIGR03723">
    <property type="entry name" value="T6A_TsaD_YgjD"/>
    <property type="match status" value="1"/>
</dbReference>
<comment type="similarity">
    <text evidence="8">Belongs to the KAE1 / TsaD family.</text>
</comment>
<dbReference type="EC" id="2.3.1.234" evidence="8"/>
<keyword evidence="2 8" id="KW-0808">Transferase</keyword>
<feature type="binding site" evidence="8">
    <location>
        <position position="169"/>
    </location>
    <ligand>
        <name>substrate</name>
    </ligand>
</feature>
<dbReference type="PROSITE" id="PS01016">
    <property type="entry name" value="GLYCOPROTEASE"/>
    <property type="match status" value="1"/>
</dbReference>
<dbReference type="GO" id="GO:0005737">
    <property type="term" value="C:cytoplasm"/>
    <property type="evidence" value="ECO:0007669"/>
    <property type="project" value="UniProtKB-SubCell"/>
</dbReference>
<proteinExistence type="inferred from homology"/>
<keyword evidence="3 8" id="KW-0819">tRNA processing</keyword>
<keyword evidence="6 8" id="KW-0012">Acyltransferase</keyword>
<gene>
    <name evidence="8" type="primary">tsaD</name>
    <name evidence="10" type="ORF">XD97_0415</name>
</gene>
<evidence type="ECO:0000256" key="7">
    <source>
        <dbReference type="ARBA" id="ARBA00048117"/>
    </source>
</evidence>
<evidence type="ECO:0000256" key="4">
    <source>
        <dbReference type="ARBA" id="ARBA00022723"/>
    </source>
</evidence>
<feature type="binding site" evidence="8">
    <location>
        <position position="117"/>
    </location>
    <ligand>
        <name>Fe cation</name>
        <dbReference type="ChEBI" id="CHEBI:24875"/>
    </ligand>
</feature>
<name>A0A117M3M2_9FIRM</name>
<accession>A0A117M3M2</accession>
<evidence type="ECO:0000256" key="2">
    <source>
        <dbReference type="ARBA" id="ARBA00022679"/>
    </source>
</evidence>
<dbReference type="Pfam" id="PF00814">
    <property type="entry name" value="TsaD"/>
    <property type="match status" value="1"/>
</dbReference>
<dbReference type="CDD" id="cd24133">
    <property type="entry name" value="ASKHA_NBD_TsaD_bac"/>
    <property type="match status" value="1"/>
</dbReference>
<dbReference type="GO" id="GO:0005506">
    <property type="term" value="F:iron ion binding"/>
    <property type="evidence" value="ECO:0007669"/>
    <property type="project" value="UniProtKB-UniRule"/>
</dbReference>
<comment type="subcellular location">
    <subcellularLocation>
        <location evidence="8">Cytoplasm</location>
    </subcellularLocation>
</comment>
<evidence type="ECO:0000256" key="3">
    <source>
        <dbReference type="ARBA" id="ARBA00022694"/>
    </source>
</evidence>
<comment type="caution">
    <text evidence="10">The sequence shown here is derived from an EMBL/GenBank/DDBJ whole genome shotgun (WGS) entry which is preliminary data.</text>
</comment>
<dbReference type="GO" id="GO:0061711">
    <property type="term" value="F:tRNA N(6)-L-threonylcarbamoyladenine synthase activity"/>
    <property type="evidence" value="ECO:0007669"/>
    <property type="project" value="UniProtKB-EC"/>
</dbReference>
<dbReference type="SUPFAM" id="SSF53067">
    <property type="entry name" value="Actin-like ATPase domain"/>
    <property type="match status" value="2"/>
</dbReference>
<organism evidence="10 11">
    <name type="scientific">Pelotomaculum thermopropionicum</name>
    <dbReference type="NCBI Taxonomy" id="110500"/>
    <lineage>
        <taxon>Bacteria</taxon>
        <taxon>Bacillati</taxon>
        <taxon>Bacillota</taxon>
        <taxon>Clostridia</taxon>
        <taxon>Eubacteriales</taxon>
        <taxon>Desulfotomaculaceae</taxon>
        <taxon>Pelotomaculum</taxon>
    </lineage>
</organism>
<evidence type="ECO:0000256" key="8">
    <source>
        <dbReference type="HAMAP-Rule" id="MF_01445"/>
    </source>
</evidence>
<dbReference type="InterPro" id="IPR017861">
    <property type="entry name" value="KAE1/TsaD"/>
</dbReference>
<evidence type="ECO:0000256" key="1">
    <source>
        <dbReference type="ARBA" id="ARBA00022490"/>
    </source>
</evidence>
<feature type="binding site" evidence="8">
    <location>
        <position position="182"/>
    </location>
    <ligand>
        <name>substrate</name>
    </ligand>
</feature>
<dbReference type="FunFam" id="3.30.420.40:FF:000012">
    <property type="entry name" value="tRNA N6-adenosine threonylcarbamoyltransferase"/>
    <property type="match status" value="1"/>
</dbReference>
<sequence>MSVVILALETSCDETSAAVVTDGTEILSNVISSQVDVHRKFGGVVPEVASRKHLELINQVTAEAMSEAGLEFEDLDAIAVTYGPGLVGALLVGVSAAKAMAYGLDLPLVGVNHLEGHIYAGFLVEPELEFPLLCLVVSGGHTDLVYMERHGSFRLVGQSRDDAAGEAFDKVARTIGLGYPGGPVIERLARSGNSDAISLPRAYLEAGSFDFSFSGLKSAVINYLHRAGQRGAEVNKADLAAGFQKAVTGVLVDKTLAAARETGVSTILLAGGVAANSELRESLAGGAERISRRVVAPPPVLCTDNAAMIACAAYQKYLRGAFAPLTLNAVPNLKLGEERYEGNFRSRLYLSRQR</sequence>
<evidence type="ECO:0000259" key="9">
    <source>
        <dbReference type="Pfam" id="PF00814"/>
    </source>
</evidence>
<reference evidence="11" key="1">
    <citation type="journal article" date="2015" name="MBio">
        <title>Genome-Resolved Metagenomic Analysis Reveals Roles for Candidate Phyla and Other Microbial Community Members in Biogeochemical Transformations in Oil Reservoirs.</title>
        <authorList>
            <person name="Hu P."/>
            <person name="Tom L."/>
            <person name="Singh A."/>
            <person name="Thomas B.C."/>
            <person name="Baker B.J."/>
            <person name="Piceno Y.M."/>
            <person name="Andersen G.L."/>
            <person name="Banfield J.F."/>
        </authorList>
    </citation>
    <scope>NUCLEOTIDE SEQUENCE [LARGE SCALE GENOMIC DNA]</scope>
</reference>
<dbReference type="Proteomes" id="UP000054705">
    <property type="component" value="Unassembled WGS sequence"/>
</dbReference>
<comment type="catalytic activity">
    <reaction evidence="7 8">
        <text>L-threonylcarbamoyladenylate + adenosine(37) in tRNA = N(6)-L-threonylcarbamoyladenosine(37) in tRNA + AMP + H(+)</text>
        <dbReference type="Rhea" id="RHEA:37059"/>
        <dbReference type="Rhea" id="RHEA-COMP:10162"/>
        <dbReference type="Rhea" id="RHEA-COMP:10163"/>
        <dbReference type="ChEBI" id="CHEBI:15378"/>
        <dbReference type="ChEBI" id="CHEBI:73682"/>
        <dbReference type="ChEBI" id="CHEBI:74411"/>
        <dbReference type="ChEBI" id="CHEBI:74418"/>
        <dbReference type="ChEBI" id="CHEBI:456215"/>
        <dbReference type="EC" id="2.3.1.234"/>
    </reaction>
</comment>
<dbReference type="PANTHER" id="PTHR11735:SF6">
    <property type="entry name" value="TRNA N6-ADENOSINE THREONYLCARBAMOYLTRANSFERASE, MITOCHONDRIAL"/>
    <property type="match status" value="1"/>
</dbReference>
<dbReference type="FunFam" id="3.30.420.40:FF:000040">
    <property type="entry name" value="tRNA N6-adenosine threonylcarbamoyltransferase"/>
    <property type="match status" value="1"/>
</dbReference>
<evidence type="ECO:0000313" key="10">
    <source>
        <dbReference type="EMBL" id="KUK82525.1"/>
    </source>
</evidence>
<dbReference type="AlphaFoldDB" id="A0A117M3M2"/>
<evidence type="ECO:0000256" key="6">
    <source>
        <dbReference type="ARBA" id="ARBA00023315"/>
    </source>
</evidence>
<dbReference type="InterPro" id="IPR000905">
    <property type="entry name" value="Gcp-like_dom"/>
</dbReference>
<dbReference type="Gene3D" id="3.30.420.40">
    <property type="match status" value="2"/>
</dbReference>
<dbReference type="InterPro" id="IPR043129">
    <property type="entry name" value="ATPase_NBD"/>
</dbReference>
<dbReference type="NCBIfam" id="TIGR00329">
    <property type="entry name" value="gcp_kae1"/>
    <property type="match status" value="1"/>
</dbReference>
<dbReference type="InterPro" id="IPR017860">
    <property type="entry name" value="Peptidase_M22_CS"/>
</dbReference>
<keyword evidence="4 8" id="KW-0479">Metal-binding</keyword>
<dbReference type="InterPro" id="IPR022450">
    <property type="entry name" value="TsaD"/>
</dbReference>
<feature type="domain" description="Gcp-like" evidence="9">
    <location>
        <begin position="25"/>
        <end position="310"/>
    </location>
</feature>
<feature type="binding site" evidence="8">
    <location>
        <position position="113"/>
    </location>
    <ligand>
        <name>Fe cation</name>
        <dbReference type="ChEBI" id="CHEBI:24875"/>
    </ligand>
</feature>
<comment type="cofactor">
    <cofactor evidence="8">
        <name>Fe(2+)</name>
        <dbReference type="ChEBI" id="CHEBI:29033"/>
    </cofactor>
    <text evidence="8">Binds 1 Fe(2+) ion per subunit.</text>
</comment>
<dbReference type="HAMAP" id="MF_01445">
    <property type="entry name" value="TsaD"/>
    <property type="match status" value="1"/>
</dbReference>
<feature type="binding site" evidence="8">
    <location>
        <position position="186"/>
    </location>
    <ligand>
        <name>substrate</name>
    </ligand>
</feature>
<feature type="binding site" evidence="8">
    <location>
        <position position="304"/>
    </location>
    <ligand>
        <name>Fe cation</name>
        <dbReference type="ChEBI" id="CHEBI:24875"/>
    </ligand>
</feature>
<evidence type="ECO:0000313" key="11">
    <source>
        <dbReference type="Proteomes" id="UP000054705"/>
    </source>
</evidence>
<dbReference type="EMBL" id="LGGS01000085">
    <property type="protein sequence ID" value="KUK82525.1"/>
    <property type="molecule type" value="Genomic_DNA"/>
</dbReference>
<keyword evidence="1 8" id="KW-0963">Cytoplasm</keyword>
<dbReference type="PRINTS" id="PR00789">
    <property type="entry name" value="OSIALOPTASE"/>
</dbReference>
<dbReference type="PANTHER" id="PTHR11735">
    <property type="entry name" value="TRNA N6-ADENOSINE THREONYLCARBAMOYLTRANSFERASE"/>
    <property type="match status" value="1"/>
</dbReference>
<evidence type="ECO:0000256" key="5">
    <source>
        <dbReference type="ARBA" id="ARBA00023004"/>
    </source>
</evidence>
<dbReference type="GO" id="GO:0002949">
    <property type="term" value="P:tRNA threonylcarbamoyladenosine modification"/>
    <property type="evidence" value="ECO:0007669"/>
    <property type="project" value="UniProtKB-UniRule"/>
</dbReference>
<feature type="binding site" evidence="8">
    <location>
        <position position="276"/>
    </location>
    <ligand>
        <name>substrate</name>
    </ligand>
</feature>